<reference evidence="7" key="1">
    <citation type="submission" date="2021-01" db="EMBL/GenBank/DDBJ databases">
        <authorList>
            <person name="Corre E."/>
            <person name="Pelletier E."/>
            <person name="Niang G."/>
            <person name="Scheremetjew M."/>
            <person name="Finn R."/>
            <person name="Kale V."/>
            <person name="Holt S."/>
            <person name="Cochrane G."/>
            <person name="Meng A."/>
            <person name="Brown T."/>
            <person name="Cohen L."/>
        </authorList>
    </citation>
    <scope>NUCLEOTIDE SEQUENCE</scope>
    <source>
        <strain evidence="7">CCAP1064/1</strain>
    </source>
</reference>
<dbReference type="InterPro" id="IPR044492">
    <property type="entry name" value="P_typ_ATPase_HD_dom"/>
</dbReference>
<gene>
    <name evidence="7" type="ORF">PINE0816_LOCUS8201</name>
</gene>
<feature type="transmembrane region" description="Helical" evidence="6">
    <location>
        <begin position="314"/>
        <end position="334"/>
    </location>
</feature>
<dbReference type="SFLD" id="SFLDG00002">
    <property type="entry name" value="C1.7:_P-type_atpase_like"/>
    <property type="match status" value="1"/>
</dbReference>
<evidence type="ECO:0000256" key="1">
    <source>
        <dbReference type="ARBA" id="ARBA00004370"/>
    </source>
</evidence>
<dbReference type="Pfam" id="PF00702">
    <property type="entry name" value="Hydrolase"/>
    <property type="match status" value="1"/>
</dbReference>
<dbReference type="SFLD" id="SFLDF00027">
    <property type="entry name" value="p-type_atpase"/>
    <property type="match status" value="1"/>
</dbReference>
<dbReference type="Gene3D" id="3.40.50.1000">
    <property type="entry name" value="HAD superfamily/HAD-like"/>
    <property type="match status" value="1"/>
</dbReference>
<dbReference type="PANTHER" id="PTHR43520">
    <property type="entry name" value="ATP7, ISOFORM B"/>
    <property type="match status" value="1"/>
</dbReference>
<keyword evidence="2 6" id="KW-0812">Transmembrane</keyword>
<feature type="transmembrane region" description="Helical" evidence="6">
    <location>
        <begin position="346"/>
        <end position="366"/>
    </location>
</feature>
<dbReference type="SFLD" id="SFLDS00003">
    <property type="entry name" value="Haloacid_Dehalogenase"/>
    <property type="match status" value="1"/>
</dbReference>
<evidence type="ECO:0000256" key="2">
    <source>
        <dbReference type="ARBA" id="ARBA00022692"/>
    </source>
</evidence>
<evidence type="ECO:0008006" key="8">
    <source>
        <dbReference type="Google" id="ProtNLM"/>
    </source>
</evidence>
<dbReference type="Gene3D" id="3.40.1110.10">
    <property type="entry name" value="Calcium-transporting ATPase, cytoplasmic domain N"/>
    <property type="match status" value="2"/>
</dbReference>
<dbReference type="InterPro" id="IPR023214">
    <property type="entry name" value="HAD_sf"/>
</dbReference>
<dbReference type="AlphaFoldDB" id="A0A7S0GE05"/>
<dbReference type="GO" id="GO:0005524">
    <property type="term" value="F:ATP binding"/>
    <property type="evidence" value="ECO:0007669"/>
    <property type="project" value="InterPro"/>
</dbReference>
<protein>
    <recommendedName>
        <fullName evidence="8">HMA domain-containing protein</fullName>
    </recommendedName>
</protein>
<dbReference type="SUPFAM" id="SSF56784">
    <property type="entry name" value="HAD-like"/>
    <property type="match status" value="1"/>
</dbReference>
<dbReference type="GO" id="GO:0055070">
    <property type="term" value="P:copper ion homeostasis"/>
    <property type="evidence" value="ECO:0007669"/>
    <property type="project" value="TreeGrafter"/>
</dbReference>
<proteinExistence type="predicted"/>
<dbReference type="PROSITE" id="PS00154">
    <property type="entry name" value="ATPASE_E1_E2"/>
    <property type="match status" value="1"/>
</dbReference>
<dbReference type="GO" id="GO:0016887">
    <property type="term" value="F:ATP hydrolysis activity"/>
    <property type="evidence" value="ECO:0007669"/>
    <property type="project" value="InterPro"/>
</dbReference>
<dbReference type="GO" id="GO:0016020">
    <property type="term" value="C:membrane"/>
    <property type="evidence" value="ECO:0007669"/>
    <property type="project" value="UniProtKB-SubCell"/>
</dbReference>
<evidence type="ECO:0000256" key="5">
    <source>
        <dbReference type="ARBA" id="ARBA00023136"/>
    </source>
</evidence>
<evidence type="ECO:0000256" key="3">
    <source>
        <dbReference type="ARBA" id="ARBA00022967"/>
    </source>
</evidence>
<dbReference type="GO" id="GO:0005507">
    <property type="term" value="F:copper ion binding"/>
    <property type="evidence" value="ECO:0007669"/>
    <property type="project" value="TreeGrafter"/>
</dbReference>
<evidence type="ECO:0000256" key="6">
    <source>
        <dbReference type="SAM" id="Phobius"/>
    </source>
</evidence>
<dbReference type="InterPro" id="IPR023299">
    <property type="entry name" value="ATPase_P-typ_cyto_dom_N"/>
</dbReference>
<dbReference type="GO" id="GO:0043682">
    <property type="term" value="F:P-type divalent copper transporter activity"/>
    <property type="evidence" value="ECO:0007669"/>
    <property type="project" value="TreeGrafter"/>
</dbReference>
<dbReference type="InterPro" id="IPR001757">
    <property type="entry name" value="P_typ_ATPase"/>
</dbReference>
<evidence type="ECO:0000313" key="7">
    <source>
        <dbReference type="EMBL" id="CAD8412076.1"/>
    </source>
</evidence>
<keyword evidence="5 6" id="KW-0472">Membrane</keyword>
<sequence length="381" mass="40353">MVGTGVSAAHGILIKGGAQLQKASEIHTILFDKTGTLTNGRPVISDVQMVGTDVDVNVNVNVGADGGTGEQHSEADILWRLGCLERNSEHPLAEAVVNYAKQHCPDRAWVDPTDFVATTGQGVTGKIAGVRISLGNRTFLKAQNVPITAATETALVDLERQGKTAVIAELAGTAVAVLGISDEIKPDAAAALRYLQQKLHVEVWIVTGDNRRTATAVAKQLDISMDYVIAEALPAGKLQKVKELQNEGKVVAMIGDGINDSPALAQADLGISVGRGADIAAEAADIVLMKGNVSDVCVAIDVSKVIFRRIRLNLFWSMVYNCCGIPVAAGVFYAQTEVRLRPEVAAIAMAFSSISVVLSSLALKLYRPPEVVKKTPKQQTV</sequence>
<comment type="subcellular location">
    <subcellularLocation>
        <location evidence="1">Membrane</location>
    </subcellularLocation>
</comment>
<dbReference type="PRINTS" id="PR00119">
    <property type="entry name" value="CATATPASE"/>
</dbReference>
<dbReference type="EMBL" id="HBEL01017185">
    <property type="protein sequence ID" value="CAD8412076.1"/>
    <property type="molecule type" value="Transcribed_RNA"/>
</dbReference>
<evidence type="ECO:0000256" key="4">
    <source>
        <dbReference type="ARBA" id="ARBA00022989"/>
    </source>
</evidence>
<name>A0A7S0GE05_9STRA</name>
<keyword evidence="4 6" id="KW-1133">Transmembrane helix</keyword>
<keyword evidence="3" id="KW-1278">Translocase</keyword>
<dbReference type="NCBIfam" id="TIGR01494">
    <property type="entry name" value="ATPase_P-type"/>
    <property type="match status" value="1"/>
</dbReference>
<organism evidence="7">
    <name type="scientific">Proboscia inermis</name>
    <dbReference type="NCBI Taxonomy" id="420281"/>
    <lineage>
        <taxon>Eukaryota</taxon>
        <taxon>Sar</taxon>
        <taxon>Stramenopiles</taxon>
        <taxon>Ochrophyta</taxon>
        <taxon>Bacillariophyta</taxon>
        <taxon>Coscinodiscophyceae</taxon>
        <taxon>Rhizosoleniophycidae</taxon>
        <taxon>Rhizosoleniales</taxon>
        <taxon>Rhizosoleniaceae</taxon>
        <taxon>Proboscia</taxon>
    </lineage>
</organism>
<dbReference type="InterPro" id="IPR018303">
    <property type="entry name" value="ATPase_P-typ_P_site"/>
</dbReference>
<accession>A0A7S0GE05</accession>
<dbReference type="PANTHER" id="PTHR43520:SF8">
    <property type="entry name" value="P-TYPE CU(+) TRANSPORTER"/>
    <property type="match status" value="1"/>
</dbReference>
<dbReference type="InterPro" id="IPR036412">
    <property type="entry name" value="HAD-like_sf"/>
</dbReference>